<dbReference type="AlphaFoldDB" id="A0AAV7WVW5"/>
<dbReference type="Proteomes" id="UP001066276">
    <property type="component" value="Chromosome 1_1"/>
</dbReference>
<proteinExistence type="predicted"/>
<name>A0AAV7WVW5_PLEWA</name>
<protein>
    <recommendedName>
        <fullName evidence="3">Secreted protein</fullName>
    </recommendedName>
</protein>
<evidence type="ECO:0000313" key="1">
    <source>
        <dbReference type="EMBL" id="KAJ1216871.1"/>
    </source>
</evidence>
<evidence type="ECO:0000313" key="2">
    <source>
        <dbReference type="Proteomes" id="UP001066276"/>
    </source>
</evidence>
<gene>
    <name evidence="1" type="ORF">NDU88_004469</name>
</gene>
<reference evidence="1" key="1">
    <citation type="journal article" date="2022" name="bioRxiv">
        <title>Sequencing and chromosome-scale assembly of the giantPleurodeles waltlgenome.</title>
        <authorList>
            <person name="Brown T."/>
            <person name="Elewa A."/>
            <person name="Iarovenko S."/>
            <person name="Subramanian E."/>
            <person name="Araus A.J."/>
            <person name="Petzold A."/>
            <person name="Susuki M."/>
            <person name="Suzuki K.-i.T."/>
            <person name="Hayashi T."/>
            <person name="Toyoda A."/>
            <person name="Oliveira C."/>
            <person name="Osipova E."/>
            <person name="Leigh N.D."/>
            <person name="Simon A."/>
            <person name="Yun M.H."/>
        </authorList>
    </citation>
    <scope>NUCLEOTIDE SEQUENCE</scope>
    <source>
        <strain evidence="1">20211129_DDA</strain>
        <tissue evidence="1">Liver</tissue>
    </source>
</reference>
<sequence length="89" mass="10348">MGSVLVYFLICAYRLDDQSRIFFLTLARCTSQLERVNKHMACPPTVLLLLLDAFFVCGHLRYLLTMRKQQILFELLPAFHANAHENISF</sequence>
<comment type="caution">
    <text evidence="1">The sequence shown here is derived from an EMBL/GenBank/DDBJ whole genome shotgun (WGS) entry which is preliminary data.</text>
</comment>
<keyword evidence="2" id="KW-1185">Reference proteome</keyword>
<dbReference type="EMBL" id="JANPWB010000001">
    <property type="protein sequence ID" value="KAJ1216871.1"/>
    <property type="molecule type" value="Genomic_DNA"/>
</dbReference>
<evidence type="ECO:0008006" key="3">
    <source>
        <dbReference type="Google" id="ProtNLM"/>
    </source>
</evidence>
<organism evidence="1 2">
    <name type="scientific">Pleurodeles waltl</name>
    <name type="common">Iberian ribbed newt</name>
    <dbReference type="NCBI Taxonomy" id="8319"/>
    <lineage>
        <taxon>Eukaryota</taxon>
        <taxon>Metazoa</taxon>
        <taxon>Chordata</taxon>
        <taxon>Craniata</taxon>
        <taxon>Vertebrata</taxon>
        <taxon>Euteleostomi</taxon>
        <taxon>Amphibia</taxon>
        <taxon>Batrachia</taxon>
        <taxon>Caudata</taxon>
        <taxon>Salamandroidea</taxon>
        <taxon>Salamandridae</taxon>
        <taxon>Pleurodelinae</taxon>
        <taxon>Pleurodeles</taxon>
    </lineage>
</organism>
<accession>A0AAV7WVW5</accession>